<reference evidence="2 3" key="1">
    <citation type="submission" date="2023-03" db="EMBL/GenBank/DDBJ databases">
        <title>WGS of Gossypium arboreum.</title>
        <authorList>
            <person name="Yu D."/>
        </authorList>
    </citation>
    <scope>NUCLEOTIDE SEQUENCE [LARGE SCALE GENOMIC DNA]</scope>
    <source>
        <tissue evidence="2">Leaf</tissue>
    </source>
</reference>
<feature type="transmembrane region" description="Helical" evidence="1">
    <location>
        <begin position="6"/>
        <end position="25"/>
    </location>
</feature>
<proteinExistence type="predicted"/>
<evidence type="ECO:0000256" key="1">
    <source>
        <dbReference type="SAM" id="Phobius"/>
    </source>
</evidence>
<keyword evidence="1" id="KW-0472">Membrane</keyword>
<organism evidence="2 3">
    <name type="scientific">Gossypium arboreum</name>
    <name type="common">Tree cotton</name>
    <name type="synonym">Gossypium nanking</name>
    <dbReference type="NCBI Taxonomy" id="29729"/>
    <lineage>
        <taxon>Eukaryota</taxon>
        <taxon>Viridiplantae</taxon>
        <taxon>Streptophyta</taxon>
        <taxon>Embryophyta</taxon>
        <taxon>Tracheophyta</taxon>
        <taxon>Spermatophyta</taxon>
        <taxon>Magnoliopsida</taxon>
        <taxon>eudicotyledons</taxon>
        <taxon>Gunneridae</taxon>
        <taxon>Pentapetalae</taxon>
        <taxon>rosids</taxon>
        <taxon>malvids</taxon>
        <taxon>Malvales</taxon>
        <taxon>Malvaceae</taxon>
        <taxon>Malvoideae</taxon>
        <taxon>Gossypium</taxon>
    </lineage>
</organism>
<gene>
    <name evidence="2" type="ORF">PVK06_027187</name>
</gene>
<evidence type="ECO:0000313" key="2">
    <source>
        <dbReference type="EMBL" id="KAK5811814.1"/>
    </source>
</evidence>
<keyword evidence="1" id="KW-0812">Transmembrane</keyword>
<dbReference type="EMBL" id="JARKNE010000008">
    <property type="protein sequence ID" value="KAK5811814.1"/>
    <property type="molecule type" value="Genomic_DNA"/>
</dbReference>
<name>A0ABR0P0X7_GOSAR</name>
<keyword evidence="3" id="KW-1185">Reference proteome</keyword>
<comment type="caution">
    <text evidence="2">The sequence shown here is derived from an EMBL/GenBank/DDBJ whole genome shotgun (WGS) entry which is preliminary data.</text>
</comment>
<protein>
    <submittedName>
        <fullName evidence="2">Uncharacterized protein</fullName>
    </submittedName>
</protein>
<sequence>MDLFLSIVHLPLSCLYWFLFLAVLWQKEDESVQVVSTNGDKNMQGFESWAVEKIMATEAPNREAMYRVFQSLWFTKEEIDFVALKEGS</sequence>
<keyword evidence="1" id="KW-1133">Transmembrane helix</keyword>
<evidence type="ECO:0000313" key="3">
    <source>
        <dbReference type="Proteomes" id="UP001358586"/>
    </source>
</evidence>
<dbReference type="Proteomes" id="UP001358586">
    <property type="component" value="Chromosome 8"/>
</dbReference>
<accession>A0ABR0P0X7</accession>